<feature type="domain" description="Histidine kinase" evidence="12">
    <location>
        <begin position="226"/>
        <end position="434"/>
    </location>
</feature>
<dbReference type="Pfam" id="PF00512">
    <property type="entry name" value="HisKA"/>
    <property type="match status" value="1"/>
</dbReference>
<dbReference type="GO" id="GO:0005886">
    <property type="term" value="C:plasma membrane"/>
    <property type="evidence" value="ECO:0007669"/>
    <property type="project" value="UniProtKB-SubCell"/>
</dbReference>
<dbReference type="PRINTS" id="PR00344">
    <property type="entry name" value="BCTRLSENSOR"/>
</dbReference>
<keyword evidence="5" id="KW-0808">Transferase</keyword>
<dbReference type="InterPro" id="IPR050428">
    <property type="entry name" value="TCS_sensor_his_kinase"/>
</dbReference>
<dbReference type="CDD" id="cd06225">
    <property type="entry name" value="HAMP"/>
    <property type="match status" value="1"/>
</dbReference>
<dbReference type="InterPro" id="IPR036890">
    <property type="entry name" value="HATPase_C_sf"/>
</dbReference>
<comment type="catalytic activity">
    <reaction evidence="1">
        <text>ATP + protein L-histidine = ADP + protein N-phospho-L-histidine.</text>
        <dbReference type="EC" id="2.7.13.3"/>
    </reaction>
</comment>
<evidence type="ECO:0000256" key="9">
    <source>
        <dbReference type="ARBA" id="ARBA00023012"/>
    </source>
</evidence>
<dbReference type="PROSITE" id="PS50885">
    <property type="entry name" value="HAMP"/>
    <property type="match status" value="1"/>
</dbReference>
<keyword evidence="14" id="KW-0547">Nucleotide-binding</keyword>
<dbReference type="SUPFAM" id="SSF158472">
    <property type="entry name" value="HAMP domain-like"/>
    <property type="match status" value="1"/>
</dbReference>
<keyword evidence="10 11" id="KW-0472">Membrane</keyword>
<dbReference type="PANTHER" id="PTHR45436:SF5">
    <property type="entry name" value="SENSOR HISTIDINE KINASE TRCS"/>
    <property type="match status" value="1"/>
</dbReference>
<keyword evidence="8 11" id="KW-1133">Transmembrane helix</keyword>
<feature type="domain" description="HAMP" evidence="13">
    <location>
        <begin position="165"/>
        <end position="218"/>
    </location>
</feature>
<evidence type="ECO:0000256" key="2">
    <source>
        <dbReference type="ARBA" id="ARBA00004236"/>
    </source>
</evidence>
<dbReference type="RefSeq" id="WP_349428714.1">
    <property type="nucleotide sequence ID" value="NZ_CP151632.1"/>
</dbReference>
<evidence type="ECO:0000256" key="3">
    <source>
        <dbReference type="ARBA" id="ARBA00012438"/>
    </source>
</evidence>
<organism evidence="14">
    <name type="scientific">Microbacterium sp. LWS13-1.2</name>
    <dbReference type="NCBI Taxonomy" id="3135264"/>
    <lineage>
        <taxon>Bacteria</taxon>
        <taxon>Bacillati</taxon>
        <taxon>Actinomycetota</taxon>
        <taxon>Actinomycetes</taxon>
        <taxon>Micrococcales</taxon>
        <taxon>Microbacteriaceae</taxon>
        <taxon>Microbacterium</taxon>
    </lineage>
</organism>
<sequence length="434" mass="45658">MAERRRRSLRTRITAASTLVVAAALVGGALAFYGILSVSIREATVRAAETRAEQLAARIDAEGPAVVTGLDDDIAQVLDEGGRVVATSEEADSGDLPDIDGAPAITYDDEPMVVVREDLDDGGALLLAVSVEDDQSTLATVAVLLAVAVAGVVALVAAITWWVVGRTLRPVERIRAEVDDISADRLDRRVAVPASGDEIAALACTMNRMLDRLDAAAAAQRQFVSDASHELRSPLATIRQHAELAQLHPEATSIDDLAGVVHDEGLRMQELVDALLLLTRLDESPVIQHEAVDLDDLAFAEITRLRAGGAVVDGSGIHAARVRGDVRLLGRLVRNLADNAARHARSAVAIGVLERDGQVLLTVDDDGPGVPAAERERIFERFVRLDEARARDAGGSGLGLAIVRAIAEAEGGSVAVEDSQLGGARFSVVLPAAS</sequence>
<keyword evidence="14" id="KW-0067">ATP-binding</keyword>
<comment type="subcellular location">
    <subcellularLocation>
        <location evidence="2">Cell membrane</location>
    </subcellularLocation>
</comment>
<dbReference type="InterPro" id="IPR003660">
    <property type="entry name" value="HAMP_dom"/>
</dbReference>
<evidence type="ECO:0000256" key="11">
    <source>
        <dbReference type="SAM" id="Phobius"/>
    </source>
</evidence>
<dbReference type="EMBL" id="CP151632">
    <property type="protein sequence ID" value="WZO34164.1"/>
    <property type="molecule type" value="Genomic_DNA"/>
</dbReference>
<evidence type="ECO:0000256" key="10">
    <source>
        <dbReference type="ARBA" id="ARBA00023136"/>
    </source>
</evidence>
<feature type="transmembrane region" description="Helical" evidence="11">
    <location>
        <begin position="138"/>
        <end position="164"/>
    </location>
</feature>
<protein>
    <recommendedName>
        <fullName evidence="3">histidine kinase</fullName>
        <ecNumber evidence="3">2.7.13.3</ecNumber>
    </recommendedName>
</protein>
<evidence type="ECO:0000256" key="8">
    <source>
        <dbReference type="ARBA" id="ARBA00022989"/>
    </source>
</evidence>
<dbReference type="SUPFAM" id="SSF55874">
    <property type="entry name" value="ATPase domain of HSP90 chaperone/DNA topoisomerase II/histidine kinase"/>
    <property type="match status" value="1"/>
</dbReference>
<evidence type="ECO:0000256" key="5">
    <source>
        <dbReference type="ARBA" id="ARBA00022679"/>
    </source>
</evidence>
<dbReference type="InterPro" id="IPR004358">
    <property type="entry name" value="Sig_transdc_His_kin-like_C"/>
</dbReference>
<keyword evidence="6 11" id="KW-0812">Transmembrane</keyword>
<dbReference type="SMART" id="SM00387">
    <property type="entry name" value="HATPase_c"/>
    <property type="match status" value="1"/>
</dbReference>
<proteinExistence type="predicted"/>
<dbReference type="Pfam" id="PF00672">
    <property type="entry name" value="HAMP"/>
    <property type="match status" value="1"/>
</dbReference>
<reference evidence="14" key="1">
    <citation type="submission" date="2024-04" db="EMBL/GenBank/DDBJ databases">
        <authorList>
            <person name="Roder T."/>
            <person name="Oberhansli S."/>
            <person name="Kreuzer M."/>
        </authorList>
    </citation>
    <scope>NUCLEOTIDE SEQUENCE</scope>
    <source>
        <strain evidence="14">LWS13-1.2</strain>
    </source>
</reference>
<dbReference type="InterPro" id="IPR036097">
    <property type="entry name" value="HisK_dim/P_sf"/>
</dbReference>
<keyword evidence="4" id="KW-0597">Phosphoprotein</keyword>
<dbReference type="GO" id="GO:0005524">
    <property type="term" value="F:ATP binding"/>
    <property type="evidence" value="ECO:0007669"/>
    <property type="project" value="UniProtKB-KW"/>
</dbReference>
<dbReference type="PANTHER" id="PTHR45436">
    <property type="entry name" value="SENSOR HISTIDINE KINASE YKOH"/>
    <property type="match status" value="1"/>
</dbReference>
<name>A0AAU6SB74_9MICO</name>
<dbReference type="Gene3D" id="6.10.340.10">
    <property type="match status" value="1"/>
</dbReference>
<dbReference type="CDD" id="cd00082">
    <property type="entry name" value="HisKA"/>
    <property type="match status" value="1"/>
</dbReference>
<dbReference type="SMART" id="SM00388">
    <property type="entry name" value="HisKA"/>
    <property type="match status" value="1"/>
</dbReference>
<dbReference type="SUPFAM" id="SSF47384">
    <property type="entry name" value="Homodimeric domain of signal transducing histidine kinase"/>
    <property type="match status" value="1"/>
</dbReference>
<dbReference type="Gene3D" id="1.10.287.130">
    <property type="match status" value="1"/>
</dbReference>
<evidence type="ECO:0000313" key="14">
    <source>
        <dbReference type="EMBL" id="WZO34164.1"/>
    </source>
</evidence>
<dbReference type="PROSITE" id="PS50109">
    <property type="entry name" value="HIS_KIN"/>
    <property type="match status" value="1"/>
</dbReference>
<keyword evidence="7" id="KW-0418">Kinase</keyword>
<keyword evidence="9" id="KW-0902">Two-component regulatory system</keyword>
<dbReference type="InterPro" id="IPR003594">
    <property type="entry name" value="HATPase_dom"/>
</dbReference>
<evidence type="ECO:0000256" key="4">
    <source>
        <dbReference type="ARBA" id="ARBA00022553"/>
    </source>
</evidence>
<dbReference type="GO" id="GO:0000155">
    <property type="term" value="F:phosphorelay sensor kinase activity"/>
    <property type="evidence" value="ECO:0007669"/>
    <property type="project" value="InterPro"/>
</dbReference>
<evidence type="ECO:0000256" key="1">
    <source>
        <dbReference type="ARBA" id="ARBA00000085"/>
    </source>
</evidence>
<accession>A0AAU6SB74</accession>
<evidence type="ECO:0000256" key="7">
    <source>
        <dbReference type="ARBA" id="ARBA00022777"/>
    </source>
</evidence>
<evidence type="ECO:0000259" key="12">
    <source>
        <dbReference type="PROSITE" id="PS50109"/>
    </source>
</evidence>
<dbReference type="Pfam" id="PF02518">
    <property type="entry name" value="HATPase_c"/>
    <property type="match status" value="1"/>
</dbReference>
<dbReference type="EC" id="2.7.13.3" evidence="3"/>
<evidence type="ECO:0000259" key="13">
    <source>
        <dbReference type="PROSITE" id="PS50885"/>
    </source>
</evidence>
<dbReference type="Gene3D" id="3.30.565.10">
    <property type="entry name" value="Histidine kinase-like ATPase, C-terminal domain"/>
    <property type="match status" value="1"/>
</dbReference>
<dbReference type="InterPro" id="IPR005467">
    <property type="entry name" value="His_kinase_dom"/>
</dbReference>
<dbReference type="InterPro" id="IPR003661">
    <property type="entry name" value="HisK_dim/P_dom"/>
</dbReference>
<evidence type="ECO:0000256" key="6">
    <source>
        <dbReference type="ARBA" id="ARBA00022692"/>
    </source>
</evidence>
<dbReference type="AlphaFoldDB" id="A0AAU6SB74"/>
<dbReference type="SMART" id="SM00304">
    <property type="entry name" value="HAMP"/>
    <property type="match status" value="1"/>
</dbReference>
<gene>
    <name evidence="14" type="ORF">MRBLWS13_001810</name>
</gene>